<dbReference type="AlphaFoldDB" id="A0A3D2SB65"/>
<dbReference type="InterPro" id="IPR044946">
    <property type="entry name" value="Restrct_endonuc_typeI_TRD_sf"/>
</dbReference>
<dbReference type="EMBL" id="DPVG01000063">
    <property type="protein sequence ID" value="HCK23495.1"/>
    <property type="molecule type" value="Genomic_DNA"/>
</dbReference>
<dbReference type="PANTHER" id="PTHR30408">
    <property type="entry name" value="TYPE-1 RESTRICTION ENZYME ECOKI SPECIFICITY PROTEIN"/>
    <property type="match status" value="1"/>
</dbReference>
<dbReference type="Gene3D" id="3.90.220.20">
    <property type="entry name" value="DNA methylase specificity domains"/>
    <property type="match status" value="2"/>
</dbReference>
<protein>
    <recommendedName>
        <fullName evidence="5">Type I restriction modification DNA specificity domain-containing protein</fullName>
    </recommendedName>
</protein>
<comment type="caution">
    <text evidence="6">The sequence shown here is derived from an EMBL/GenBank/DDBJ whole genome shotgun (WGS) entry which is preliminary data.</text>
</comment>
<organism evidence="6 7">
    <name type="scientific">Bacteroides graminisolvens</name>
    <dbReference type="NCBI Taxonomy" id="477666"/>
    <lineage>
        <taxon>Bacteria</taxon>
        <taxon>Pseudomonadati</taxon>
        <taxon>Bacteroidota</taxon>
        <taxon>Bacteroidia</taxon>
        <taxon>Bacteroidales</taxon>
        <taxon>Bacteroidaceae</taxon>
        <taxon>Bacteroides</taxon>
    </lineage>
</organism>
<evidence type="ECO:0000313" key="7">
    <source>
        <dbReference type="Proteomes" id="UP000263098"/>
    </source>
</evidence>
<dbReference type="GO" id="GO:0009307">
    <property type="term" value="P:DNA restriction-modification system"/>
    <property type="evidence" value="ECO:0007669"/>
    <property type="project" value="UniProtKB-KW"/>
</dbReference>
<reference evidence="6 7" key="1">
    <citation type="journal article" date="2018" name="Nat. Biotechnol.">
        <title>A standardized bacterial taxonomy based on genome phylogeny substantially revises the tree of life.</title>
        <authorList>
            <person name="Parks D.H."/>
            <person name="Chuvochina M."/>
            <person name="Waite D.W."/>
            <person name="Rinke C."/>
            <person name="Skarshewski A."/>
            <person name="Chaumeil P.A."/>
            <person name="Hugenholtz P."/>
        </authorList>
    </citation>
    <scope>NUCLEOTIDE SEQUENCE [LARGE SCALE GENOMIC DNA]</scope>
    <source>
        <strain evidence="6">UBA9667</strain>
    </source>
</reference>
<evidence type="ECO:0000313" key="6">
    <source>
        <dbReference type="EMBL" id="HCK23495.1"/>
    </source>
</evidence>
<dbReference type="Proteomes" id="UP000263098">
    <property type="component" value="Unassembled WGS sequence"/>
</dbReference>
<keyword evidence="4" id="KW-0175">Coiled coil</keyword>
<dbReference type="InterPro" id="IPR000055">
    <property type="entry name" value="Restrct_endonuc_typeI_TRD"/>
</dbReference>
<dbReference type="SUPFAM" id="SSF116734">
    <property type="entry name" value="DNA methylase specificity domain"/>
    <property type="match status" value="2"/>
</dbReference>
<dbReference type="CDD" id="cd16961">
    <property type="entry name" value="RMtype1_S_TRD-CR_like"/>
    <property type="match status" value="1"/>
</dbReference>
<dbReference type="Pfam" id="PF01420">
    <property type="entry name" value="Methylase_S"/>
    <property type="match status" value="2"/>
</dbReference>
<dbReference type="GO" id="GO:0003677">
    <property type="term" value="F:DNA binding"/>
    <property type="evidence" value="ECO:0007669"/>
    <property type="project" value="UniProtKB-KW"/>
</dbReference>
<evidence type="ECO:0000259" key="5">
    <source>
        <dbReference type="Pfam" id="PF01420"/>
    </source>
</evidence>
<sequence length="404" mass="45609">MKKIKLTDIAPYSGRRVQPFSGAKRYMSTGDLKEDNLSFEDVSYETKPSRADILVSEGDILFAKMTNTNKALQIDKELDGIIVSTGFSVHRPLENELFGEYFLHFLKHYSFQRQKNKLCTGAIQSAISNSGIEKIFVPVPDYKDQLHIANLLSKAERLIAQRKESIRLLDEFLKSMFSEMFGDAVKNEKKWNKSELKNYAKVRIGPFGSLLHREDYVQNGVPLVNPSHIGEGKIFIDPELTISKSKMKELSAYVMHEGDVVLGRRGEIGRCAVVTKKEDGYLCGTGSIFIRPTAELSPIFLYNTISSASMRKVLENSAKGITMKNLNSGIIENLKIPVPPIELQTQFVQIAEKTETLKTQYQQSLQELENLYGSLSQKAFRGELSIKEDNLMMAAEPNIEYKTL</sequence>
<name>A0A3D2SB65_9BACE</name>
<feature type="domain" description="Type I restriction modification DNA specificity" evidence="5">
    <location>
        <begin position="189"/>
        <end position="368"/>
    </location>
</feature>
<evidence type="ECO:0000256" key="4">
    <source>
        <dbReference type="SAM" id="Coils"/>
    </source>
</evidence>
<evidence type="ECO:0000256" key="1">
    <source>
        <dbReference type="ARBA" id="ARBA00010923"/>
    </source>
</evidence>
<accession>A0A3D2SB65</accession>
<evidence type="ECO:0000256" key="2">
    <source>
        <dbReference type="ARBA" id="ARBA00022747"/>
    </source>
</evidence>
<evidence type="ECO:0000256" key="3">
    <source>
        <dbReference type="ARBA" id="ARBA00023125"/>
    </source>
</evidence>
<feature type="coiled-coil region" evidence="4">
    <location>
        <begin position="351"/>
        <end position="378"/>
    </location>
</feature>
<gene>
    <name evidence="6" type="ORF">DHW31_01700</name>
</gene>
<feature type="domain" description="Type I restriction modification DNA specificity" evidence="5">
    <location>
        <begin position="2"/>
        <end position="166"/>
    </location>
</feature>
<proteinExistence type="inferred from homology"/>
<dbReference type="InterPro" id="IPR052021">
    <property type="entry name" value="Type-I_RS_S_subunit"/>
</dbReference>
<comment type="similarity">
    <text evidence="1">Belongs to the type-I restriction system S methylase family.</text>
</comment>
<keyword evidence="3" id="KW-0238">DNA-binding</keyword>
<dbReference type="PANTHER" id="PTHR30408:SF12">
    <property type="entry name" value="TYPE I RESTRICTION ENZYME MJAVIII SPECIFICITY SUBUNIT"/>
    <property type="match status" value="1"/>
</dbReference>
<keyword evidence="2" id="KW-0680">Restriction system</keyword>